<dbReference type="GO" id="GO:0003676">
    <property type="term" value="F:nucleic acid binding"/>
    <property type="evidence" value="ECO:0007669"/>
    <property type="project" value="InterPro"/>
</dbReference>
<name>A0AAV0Z3I1_VICFA</name>
<dbReference type="InterPro" id="IPR050951">
    <property type="entry name" value="Retrovirus_Pol_polyprotein"/>
</dbReference>
<evidence type="ECO:0000313" key="2">
    <source>
        <dbReference type="EMBL" id="CAI8593090.1"/>
    </source>
</evidence>
<gene>
    <name evidence="2" type="ORF">VFH_I073760</name>
</gene>
<sequence length="128" mass="15056">MDFITHLPNSFEHIVIWVICDLLTKFVHFIALPTKFCAKALTSLFPVEVFCFHGLPKSIVSDRDPLFLRNFWHKFFKKQGTTLKYNTAYHPEIDGQTEVVNRSLEIYLCCLVGDHPHNWYKVLHLAEY</sequence>
<protein>
    <recommendedName>
        <fullName evidence="1">Integrase catalytic domain-containing protein</fullName>
    </recommendedName>
</protein>
<dbReference type="PANTHER" id="PTHR37984:SF5">
    <property type="entry name" value="PROTEIN NYNRIN-LIKE"/>
    <property type="match status" value="1"/>
</dbReference>
<dbReference type="AlphaFoldDB" id="A0AAV0Z3I1"/>
<proteinExistence type="predicted"/>
<dbReference type="InterPro" id="IPR012337">
    <property type="entry name" value="RNaseH-like_sf"/>
</dbReference>
<dbReference type="Gene3D" id="3.30.420.10">
    <property type="entry name" value="Ribonuclease H-like superfamily/Ribonuclease H"/>
    <property type="match status" value="1"/>
</dbReference>
<dbReference type="PANTHER" id="PTHR37984">
    <property type="entry name" value="PROTEIN CBG26694"/>
    <property type="match status" value="1"/>
</dbReference>
<accession>A0AAV0Z3I1</accession>
<reference evidence="2 3" key="1">
    <citation type="submission" date="2023-01" db="EMBL/GenBank/DDBJ databases">
        <authorList>
            <person name="Kreplak J."/>
        </authorList>
    </citation>
    <scope>NUCLEOTIDE SEQUENCE [LARGE SCALE GENOMIC DNA]</scope>
</reference>
<dbReference type="InterPro" id="IPR001584">
    <property type="entry name" value="Integrase_cat-core"/>
</dbReference>
<evidence type="ECO:0000313" key="3">
    <source>
        <dbReference type="Proteomes" id="UP001157006"/>
    </source>
</evidence>
<dbReference type="Proteomes" id="UP001157006">
    <property type="component" value="Chromosome 1S"/>
</dbReference>
<feature type="domain" description="Integrase catalytic" evidence="1">
    <location>
        <begin position="1"/>
        <end position="128"/>
    </location>
</feature>
<dbReference type="PROSITE" id="PS50994">
    <property type="entry name" value="INTEGRASE"/>
    <property type="match status" value="1"/>
</dbReference>
<organism evidence="2 3">
    <name type="scientific">Vicia faba</name>
    <name type="common">Broad bean</name>
    <name type="synonym">Faba vulgaris</name>
    <dbReference type="NCBI Taxonomy" id="3906"/>
    <lineage>
        <taxon>Eukaryota</taxon>
        <taxon>Viridiplantae</taxon>
        <taxon>Streptophyta</taxon>
        <taxon>Embryophyta</taxon>
        <taxon>Tracheophyta</taxon>
        <taxon>Spermatophyta</taxon>
        <taxon>Magnoliopsida</taxon>
        <taxon>eudicotyledons</taxon>
        <taxon>Gunneridae</taxon>
        <taxon>Pentapetalae</taxon>
        <taxon>rosids</taxon>
        <taxon>fabids</taxon>
        <taxon>Fabales</taxon>
        <taxon>Fabaceae</taxon>
        <taxon>Papilionoideae</taxon>
        <taxon>50 kb inversion clade</taxon>
        <taxon>NPAAA clade</taxon>
        <taxon>Hologalegina</taxon>
        <taxon>IRL clade</taxon>
        <taxon>Fabeae</taxon>
        <taxon>Vicia</taxon>
    </lineage>
</organism>
<dbReference type="GO" id="GO:0015074">
    <property type="term" value="P:DNA integration"/>
    <property type="evidence" value="ECO:0007669"/>
    <property type="project" value="InterPro"/>
</dbReference>
<dbReference type="EMBL" id="OX451735">
    <property type="protein sequence ID" value="CAI8593090.1"/>
    <property type="molecule type" value="Genomic_DNA"/>
</dbReference>
<dbReference type="SUPFAM" id="SSF53098">
    <property type="entry name" value="Ribonuclease H-like"/>
    <property type="match status" value="1"/>
</dbReference>
<dbReference type="InterPro" id="IPR036397">
    <property type="entry name" value="RNaseH_sf"/>
</dbReference>
<evidence type="ECO:0000259" key="1">
    <source>
        <dbReference type="PROSITE" id="PS50994"/>
    </source>
</evidence>
<keyword evidence="3" id="KW-1185">Reference proteome</keyword>